<evidence type="ECO:0000259" key="6">
    <source>
        <dbReference type="Pfam" id="PF03275"/>
    </source>
</evidence>
<evidence type="ECO:0000256" key="4">
    <source>
        <dbReference type="ARBA" id="ARBA00022827"/>
    </source>
</evidence>
<keyword evidence="4" id="KW-0274">FAD</keyword>
<keyword evidence="3" id="KW-0285">Flavoprotein</keyword>
<dbReference type="InterPro" id="IPR004379">
    <property type="entry name" value="UDP-GALP_mutase"/>
</dbReference>
<dbReference type="SUPFAM" id="SSF51971">
    <property type="entry name" value="Nucleotide-binding domain"/>
    <property type="match status" value="1"/>
</dbReference>
<evidence type="ECO:0000313" key="7">
    <source>
        <dbReference type="EMBL" id="GLI91613.1"/>
    </source>
</evidence>
<evidence type="ECO:0000256" key="3">
    <source>
        <dbReference type="ARBA" id="ARBA00022630"/>
    </source>
</evidence>
<dbReference type="Pfam" id="PF13450">
    <property type="entry name" value="NAD_binding_8"/>
    <property type="match status" value="1"/>
</dbReference>
<evidence type="ECO:0000313" key="8">
    <source>
        <dbReference type="Proteomes" id="UP001144323"/>
    </source>
</evidence>
<dbReference type="Proteomes" id="UP001144323">
    <property type="component" value="Unassembled WGS sequence"/>
</dbReference>
<dbReference type="SUPFAM" id="SSF54373">
    <property type="entry name" value="FAD-linked reductases, C-terminal domain"/>
    <property type="match status" value="1"/>
</dbReference>
<keyword evidence="5" id="KW-0413">Isomerase</keyword>
<accession>A0A9W6LQM2</accession>
<comment type="caution">
    <text evidence="7">The sequence shown here is derived from an EMBL/GenBank/DDBJ whole genome shotgun (WGS) entry which is preliminary data.</text>
</comment>
<name>A0A9W6LQM2_9HYPH</name>
<dbReference type="Gene3D" id="3.40.50.720">
    <property type="entry name" value="NAD(P)-binding Rossmann-like Domain"/>
    <property type="match status" value="3"/>
</dbReference>
<evidence type="ECO:0000256" key="1">
    <source>
        <dbReference type="ARBA" id="ARBA00001974"/>
    </source>
</evidence>
<proteinExistence type="inferred from homology"/>
<sequence>MARYCVVGAGLSGAVVARALGEAGHSVVVVDERARIGGNCATARDPATGIMEHLYGPHIFHTSDESVWAYVQRFCAMAPYAHRVQAVARGRVYALPVNLLTINQFFGMTMSPSEAQAFIRSKTRPCEAPRNFEEQALAMIGRELYEAFFEGYTRKQWGMSPTRLPASILKRLPLRFTYDDSYFAHRYQGMPKDGYSAMVASILDAPNVDLRLAQGFEALGEPFAHVFYSGPLDRYFDYRLGRLNYRTLDFEKFHAEGDYQGTAVLNYCDADTPFTRITEHKHFAPWEKDAFDRTICYRETSRACGPDDIPYYPIRLAEEQKLLRDYIALARATPGVSFMGRLGTYRYLDMDVTIGEALTASQRLLTMIAEGATPPAFFVDPA</sequence>
<dbReference type="Pfam" id="PF03275">
    <property type="entry name" value="GLF"/>
    <property type="match status" value="1"/>
</dbReference>
<protein>
    <submittedName>
        <fullName evidence="7">UDP-galactopyranose mutase</fullName>
    </submittedName>
</protein>
<dbReference type="RefSeq" id="WP_281800341.1">
    <property type="nucleotide sequence ID" value="NZ_BSEC01000001.1"/>
</dbReference>
<evidence type="ECO:0000256" key="5">
    <source>
        <dbReference type="ARBA" id="ARBA00023235"/>
    </source>
</evidence>
<dbReference type="NCBIfam" id="TIGR00031">
    <property type="entry name" value="UDP-GALP_mutase"/>
    <property type="match status" value="1"/>
</dbReference>
<reference evidence="7" key="1">
    <citation type="journal article" date="2023" name="Int. J. Syst. Evol. Microbiol.">
        <title>Methylocystis iwaonis sp. nov., a type II methane-oxidizing bacterium from surface soil of a rice paddy field in Japan, and emended description of the genus Methylocystis (ex Whittenbury et al. 1970) Bowman et al. 1993.</title>
        <authorList>
            <person name="Kaise H."/>
            <person name="Sawadogo J.B."/>
            <person name="Alam M.S."/>
            <person name="Ueno C."/>
            <person name="Dianou D."/>
            <person name="Shinjo R."/>
            <person name="Asakawa S."/>
        </authorList>
    </citation>
    <scope>NUCLEOTIDE SEQUENCE</scope>
    <source>
        <strain evidence="7">LMG27198</strain>
    </source>
</reference>
<dbReference type="GO" id="GO:0008767">
    <property type="term" value="F:UDP-galactopyranose mutase activity"/>
    <property type="evidence" value="ECO:0007669"/>
    <property type="project" value="InterPro"/>
</dbReference>
<feature type="domain" description="UDP-galactopyranose mutase C-terminal" evidence="6">
    <location>
        <begin position="147"/>
        <end position="347"/>
    </location>
</feature>
<keyword evidence="8" id="KW-1185">Reference proteome</keyword>
<dbReference type="GO" id="GO:0005829">
    <property type="term" value="C:cytosol"/>
    <property type="evidence" value="ECO:0007669"/>
    <property type="project" value="TreeGrafter"/>
</dbReference>
<evidence type="ECO:0000256" key="2">
    <source>
        <dbReference type="ARBA" id="ARBA00009321"/>
    </source>
</evidence>
<dbReference type="EMBL" id="BSEC01000001">
    <property type="protein sequence ID" value="GLI91613.1"/>
    <property type="molecule type" value="Genomic_DNA"/>
</dbReference>
<dbReference type="PANTHER" id="PTHR21197:SF0">
    <property type="entry name" value="UDP-GALACTOPYRANOSE MUTASE"/>
    <property type="match status" value="1"/>
</dbReference>
<dbReference type="AlphaFoldDB" id="A0A9W6LQM2"/>
<comment type="cofactor">
    <cofactor evidence="1">
        <name>FAD</name>
        <dbReference type="ChEBI" id="CHEBI:57692"/>
    </cofactor>
</comment>
<organism evidence="7 8">
    <name type="scientific">Methylocystis echinoides</name>
    <dbReference type="NCBI Taxonomy" id="29468"/>
    <lineage>
        <taxon>Bacteria</taxon>
        <taxon>Pseudomonadati</taxon>
        <taxon>Pseudomonadota</taxon>
        <taxon>Alphaproteobacteria</taxon>
        <taxon>Hyphomicrobiales</taxon>
        <taxon>Methylocystaceae</taxon>
        <taxon>Methylocystis</taxon>
    </lineage>
</organism>
<dbReference type="GO" id="GO:0050660">
    <property type="term" value="F:flavin adenine dinucleotide binding"/>
    <property type="evidence" value="ECO:0007669"/>
    <property type="project" value="TreeGrafter"/>
</dbReference>
<gene>
    <name evidence="7" type="primary">glf</name>
    <name evidence="7" type="ORF">LMG27198_06050</name>
</gene>
<dbReference type="PANTHER" id="PTHR21197">
    <property type="entry name" value="UDP-GALACTOPYRANOSE MUTASE"/>
    <property type="match status" value="1"/>
</dbReference>
<dbReference type="InterPro" id="IPR015899">
    <property type="entry name" value="UDP-GalPyranose_mutase_C"/>
</dbReference>
<comment type="similarity">
    <text evidence="2">Belongs to the UDP-galactopyranose/dTDP-fucopyranose mutase family.</text>
</comment>